<keyword evidence="1" id="KW-1185">Reference proteome</keyword>
<accession>A0A915DX47</accession>
<evidence type="ECO:0000313" key="2">
    <source>
        <dbReference type="WBParaSite" id="jg24401"/>
    </source>
</evidence>
<dbReference type="Proteomes" id="UP000887574">
    <property type="component" value="Unplaced"/>
</dbReference>
<evidence type="ECO:0000313" key="1">
    <source>
        <dbReference type="Proteomes" id="UP000887574"/>
    </source>
</evidence>
<dbReference type="AlphaFoldDB" id="A0A915DX47"/>
<sequence length="158" mass="18016">MDADRVTDGPQGVITIDDFEDESEEIEDANYKMIDMLKNSIYELKEDLLKKCISILHEVPAFLMNDDNVRSDICLMKCDTGLILKRDGGPCLVYETYSCSVIVSASKKRIFSREAEKRDEQVQFGMDTKVQRPLHHRIGQKYTPVAPNIATEIRAKNV</sequence>
<proteinExistence type="predicted"/>
<name>A0A915DX47_9BILA</name>
<organism evidence="1 2">
    <name type="scientific">Ditylenchus dipsaci</name>
    <dbReference type="NCBI Taxonomy" id="166011"/>
    <lineage>
        <taxon>Eukaryota</taxon>
        <taxon>Metazoa</taxon>
        <taxon>Ecdysozoa</taxon>
        <taxon>Nematoda</taxon>
        <taxon>Chromadorea</taxon>
        <taxon>Rhabditida</taxon>
        <taxon>Tylenchina</taxon>
        <taxon>Tylenchomorpha</taxon>
        <taxon>Sphaerularioidea</taxon>
        <taxon>Anguinidae</taxon>
        <taxon>Anguininae</taxon>
        <taxon>Ditylenchus</taxon>
    </lineage>
</organism>
<protein>
    <submittedName>
        <fullName evidence="2">Uncharacterized protein</fullName>
    </submittedName>
</protein>
<dbReference type="WBParaSite" id="jg24401">
    <property type="protein sequence ID" value="jg24401"/>
    <property type="gene ID" value="jg24401"/>
</dbReference>
<reference evidence="2" key="1">
    <citation type="submission" date="2022-11" db="UniProtKB">
        <authorList>
            <consortium name="WormBaseParasite"/>
        </authorList>
    </citation>
    <scope>IDENTIFICATION</scope>
</reference>